<feature type="compositionally biased region" description="Basic residues" evidence="1">
    <location>
        <begin position="49"/>
        <end position="60"/>
    </location>
</feature>
<evidence type="ECO:0000313" key="3">
    <source>
        <dbReference type="Proteomes" id="UP001059597"/>
    </source>
</evidence>
<dbReference type="EMBL" id="AP026073">
    <property type="protein sequence ID" value="BDM72966.1"/>
    <property type="molecule type" value="Genomic_DNA"/>
</dbReference>
<feature type="compositionally biased region" description="Basic and acidic residues" evidence="1">
    <location>
        <begin position="84"/>
        <end position="93"/>
    </location>
</feature>
<name>A0ABM8A372_STRNI</name>
<sequence length="93" mass="11005">MHVVRFMDNMPWTRPGRGDGTIHEHCRRRTDTRSRTERPYDTDRTTGSGRHHRVRHRPVGTRRPGGPRRVDDHHRIPHHSHHSHHDDHGSGSR</sequence>
<evidence type="ECO:0000313" key="2">
    <source>
        <dbReference type="EMBL" id="BDM72966.1"/>
    </source>
</evidence>
<keyword evidence="3" id="KW-1185">Reference proteome</keyword>
<gene>
    <name evidence="2" type="ORF">HEK616_64530</name>
</gene>
<feature type="region of interest" description="Disordered" evidence="1">
    <location>
        <begin position="1"/>
        <end position="93"/>
    </location>
</feature>
<proteinExistence type="predicted"/>
<dbReference type="Proteomes" id="UP001059597">
    <property type="component" value="Chromosome"/>
</dbReference>
<organism evidence="2 3">
    <name type="scientific">Streptomyces nigrescens</name>
    <dbReference type="NCBI Taxonomy" id="1920"/>
    <lineage>
        <taxon>Bacteria</taxon>
        <taxon>Bacillati</taxon>
        <taxon>Actinomycetota</taxon>
        <taxon>Actinomycetes</taxon>
        <taxon>Kitasatosporales</taxon>
        <taxon>Streptomycetaceae</taxon>
        <taxon>Streptomyces</taxon>
    </lineage>
</organism>
<protein>
    <submittedName>
        <fullName evidence="2">Uncharacterized protein</fullName>
    </submittedName>
</protein>
<feature type="compositionally biased region" description="Basic and acidic residues" evidence="1">
    <location>
        <begin position="16"/>
        <end position="44"/>
    </location>
</feature>
<reference evidence="2" key="1">
    <citation type="submission" date="2022-06" db="EMBL/GenBank/DDBJ databases">
        <title>Complete genome sequence of Streptomyces nigrescens HEK616.</title>
        <authorList>
            <person name="Asamizu S."/>
            <person name="Onaka H."/>
        </authorList>
    </citation>
    <scope>NUCLEOTIDE SEQUENCE</scope>
    <source>
        <strain evidence="2">HEK616</strain>
    </source>
</reference>
<evidence type="ECO:0000256" key="1">
    <source>
        <dbReference type="SAM" id="MobiDB-lite"/>
    </source>
</evidence>
<accession>A0ABM8A372</accession>